<proteinExistence type="predicted"/>
<evidence type="ECO:0000313" key="1">
    <source>
        <dbReference type="EMBL" id="MFC4598105.1"/>
    </source>
</evidence>
<organism evidence="1 2">
    <name type="scientific">Cohnella hongkongensis</name>
    <dbReference type="NCBI Taxonomy" id="178337"/>
    <lineage>
        <taxon>Bacteria</taxon>
        <taxon>Bacillati</taxon>
        <taxon>Bacillota</taxon>
        <taxon>Bacilli</taxon>
        <taxon>Bacillales</taxon>
        <taxon>Paenibacillaceae</taxon>
        <taxon>Cohnella</taxon>
    </lineage>
</organism>
<dbReference type="RefSeq" id="WP_378094015.1">
    <property type="nucleotide sequence ID" value="NZ_JBHSEP010000004.1"/>
</dbReference>
<dbReference type="EMBL" id="JBHSEP010000004">
    <property type="protein sequence ID" value="MFC4598105.1"/>
    <property type="molecule type" value="Genomic_DNA"/>
</dbReference>
<protein>
    <submittedName>
        <fullName evidence="1">Uncharacterized protein</fullName>
    </submittedName>
</protein>
<name>A0ABV9FAR2_9BACL</name>
<dbReference type="Proteomes" id="UP001596028">
    <property type="component" value="Unassembled WGS sequence"/>
</dbReference>
<accession>A0ABV9FAR2</accession>
<keyword evidence="2" id="KW-1185">Reference proteome</keyword>
<evidence type="ECO:0000313" key="2">
    <source>
        <dbReference type="Proteomes" id="UP001596028"/>
    </source>
</evidence>
<sequence length="161" mass="18170">MPNVSVHSFLDELMNELFVFGGPVVLILDDYHSIADGQIHASLTYFIEYLPDNVHVAIASRTDLPFPTSKWLAREGRTPITSDQLQFTMDEMIVFCANTAERPLSHRHMAKLLERTEGWVTGLLHSLAETPGIFLTYPALIQMLPTLLRITPPSHRLPVSF</sequence>
<gene>
    <name evidence="1" type="ORF">ACFO3S_07605</name>
</gene>
<comment type="caution">
    <text evidence="1">The sequence shown here is derived from an EMBL/GenBank/DDBJ whole genome shotgun (WGS) entry which is preliminary data.</text>
</comment>
<reference evidence="2" key="1">
    <citation type="journal article" date="2019" name="Int. J. Syst. Evol. Microbiol.">
        <title>The Global Catalogue of Microorganisms (GCM) 10K type strain sequencing project: providing services to taxonomists for standard genome sequencing and annotation.</title>
        <authorList>
            <consortium name="The Broad Institute Genomics Platform"/>
            <consortium name="The Broad Institute Genome Sequencing Center for Infectious Disease"/>
            <person name="Wu L."/>
            <person name="Ma J."/>
        </authorList>
    </citation>
    <scope>NUCLEOTIDE SEQUENCE [LARGE SCALE GENOMIC DNA]</scope>
    <source>
        <strain evidence="2">CCUG 49571</strain>
    </source>
</reference>